<dbReference type="Gene3D" id="3.40.605.10">
    <property type="entry name" value="Aldehyde Dehydrogenase, Chain A, domain 1"/>
    <property type="match status" value="1"/>
</dbReference>
<feature type="non-terminal residue" evidence="5">
    <location>
        <position position="1"/>
    </location>
</feature>
<dbReference type="InterPro" id="IPR050740">
    <property type="entry name" value="Aldehyde_DH_Superfamily"/>
</dbReference>
<dbReference type="SUPFAM" id="SSF53720">
    <property type="entry name" value="ALDH-like"/>
    <property type="match status" value="1"/>
</dbReference>
<feature type="domain" description="Aldehyde dehydrogenase" evidence="4">
    <location>
        <begin position="1"/>
        <end position="225"/>
    </location>
</feature>
<dbReference type="GO" id="GO:0009450">
    <property type="term" value="P:gamma-aminobutyric acid catabolic process"/>
    <property type="evidence" value="ECO:0007669"/>
    <property type="project" value="TreeGrafter"/>
</dbReference>
<dbReference type="Gene3D" id="3.40.309.10">
    <property type="entry name" value="Aldehyde Dehydrogenase, Chain A, domain 2"/>
    <property type="match status" value="1"/>
</dbReference>
<reference evidence="5 6" key="1">
    <citation type="submission" date="2018-05" db="EMBL/GenBank/DDBJ databases">
        <title>Genome sequencing and assembly of the regulated plant pathogen Lachnellula willkommii and related sister species for the development of diagnostic species identification markers.</title>
        <authorList>
            <person name="Giroux E."/>
            <person name="Bilodeau G."/>
        </authorList>
    </citation>
    <scope>NUCLEOTIDE SEQUENCE [LARGE SCALE GENOMIC DNA]</scope>
    <source>
        <strain evidence="5 6">CBS 172.35</strain>
    </source>
</reference>
<dbReference type="InterPro" id="IPR015590">
    <property type="entry name" value="Aldehyde_DH_dom"/>
</dbReference>
<gene>
    <name evidence="5" type="primary">doxF_1</name>
    <name evidence="5" type="ORF">LAWI1_G008964</name>
</gene>
<evidence type="ECO:0000313" key="6">
    <source>
        <dbReference type="Proteomes" id="UP000315522"/>
    </source>
</evidence>
<dbReference type="GO" id="GO:0004777">
    <property type="term" value="F:succinate-semialdehyde dehydrogenase (NAD+) activity"/>
    <property type="evidence" value="ECO:0007669"/>
    <property type="project" value="TreeGrafter"/>
</dbReference>
<dbReference type="PANTHER" id="PTHR43353:SF6">
    <property type="entry name" value="CYTOPLASMIC ALDEHYDE DEHYDROGENASE (EUROFUNG)"/>
    <property type="match status" value="1"/>
</dbReference>
<protein>
    <submittedName>
        <fullName evidence="5">Salicylaldehyde dehydrogenase</fullName>
    </submittedName>
</protein>
<dbReference type="InterPro" id="IPR016163">
    <property type="entry name" value="Ald_DH_C"/>
</dbReference>
<dbReference type="Pfam" id="PF00171">
    <property type="entry name" value="Aldedh"/>
    <property type="match status" value="1"/>
</dbReference>
<dbReference type="EMBL" id="QGML01008242">
    <property type="protein sequence ID" value="TVY85607.1"/>
    <property type="molecule type" value="Genomic_DNA"/>
</dbReference>
<dbReference type="InterPro" id="IPR029510">
    <property type="entry name" value="Ald_DH_CS_GLU"/>
</dbReference>
<evidence type="ECO:0000259" key="4">
    <source>
        <dbReference type="Pfam" id="PF00171"/>
    </source>
</evidence>
<dbReference type="InterPro" id="IPR016161">
    <property type="entry name" value="Ald_DH/histidinol_DH"/>
</dbReference>
<comment type="caution">
    <text evidence="5">The sequence shown here is derived from an EMBL/GenBank/DDBJ whole genome shotgun (WGS) entry which is preliminary data.</text>
</comment>
<dbReference type="PROSITE" id="PS00687">
    <property type="entry name" value="ALDEHYDE_DEHYDR_GLU"/>
    <property type="match status" value="1"/>
</dbReference>
<name>A0A559LY24_9HELO</name>
<evidence type="ECO:0000313" key="5">
    <source>
        <dbReference type="EMBL" id="TVY85607.1"/>
    </source>
</evidence>
<evidence type="ECO:0000256" key="3">
    <source>
        <dbReference type="RuleBase" id="RU003345"/>
    </source>
</evidence>
<dbReference type="AlphaFoldDB" id="A0A559LY24"/>
<feature type="active site" evidence="2">
    <location>
        <position position="81"/>
    </location>
</feature>
<keyword evidence="1 3" id="KW-0560">Oxidoreductase</keyword>
<keyword evidence="6" id="KW-1185">Reference proteome</keyword>
<evidence type="ECO:0000256" key="1">
    <source>
        <dbReference type="ARBA" id="ARBA00023002"/>
    </source>
</evidence>
<dbReference type="InterPro" id="IPR016162">
    <property type="entry name" value="Ald_DH_N"/>
</dbReference>
<organism evidence="5 6">
    <name type="scientific">Lachnellula willkommii</name>
    <dbReference type="NCBI Taxonomy" id="215461"/>
    <lineage>
        <taxon>Eukaryota</taxon>
        <taxon>Fungi</taxon>
        <taxon>Dikarya</taxon>
        <taxon>Ascomycota</taxon>
        <taxon>Pezizomycotina</taxon>
        <taxon>Leotiomycetes</taxon>
        <taxon>Helotiales</taxon>
        <taxon>Lachnaceae</taxon>
        <taxon>Lachnellula</taxon>
    </lineage>
</organism>
<proteinExistence type="inferred from homology"/>
<dbReference type="PANTHER" id="PTHR43353">
    <property type="entry name" value="SUCCINATE-SEMIALDEHYDE DEHYDROGENASE, MITOCHONDRIAL"/>
    <property type="match status" value="1"/>
</dbReference>
<comment type="similarity">
    <text evidence="3">Belongs to the aldehyde dehydrogenase family.</text>
</comment>
<evidence type="ECO:0000256" key="2">
    <source>
        <dbReference type="PROSITE-ProRule" id="PRU10007"/>
    </source>
</evidence>
<dbReference type="Proteomes" id="UP000315522">
    <property type="component" value="Unassembled WGS sequence"/>
</dbReference>
<sequence length="241" mass="25491">IFKAHELSPLTHSALVNALHDAGLPPGVLNLLAHAPAHAAEVTRQLVEDPRIKKINFTGSTGVGRIIAQMAGRCLKPVLLELGGKAPAIVWADADVGLAARECALGAFLHAGQVCMSTERIIVHSSISDEFEAAFKAAIGDLGLDGAAGLINRASVLKNQRLVADAVLKGASLLHGSMPDTELGAHMAPVIVKNPSRDADIFATESFGPTVSLYTVSSEEEAWRWRTIRSTGSRLRSSLRI</sequence>
<accession>A0A559LY24</accession>